<feature type="non-terminal residue" evidence="3">
    <location>
        <position position="1"/>
    </location>
</feature>
<keyword evidence="2" id="KW-0812">Transmembrane</keyword>
<accession>A0A813FZ59</accession>
<dbReference type="OrthoDB" id="427869at2759"/>
<feature type="transmembrane region" description="Helical" evidence="2">
    <location>
        <begin position="196"/>
        <end position="223"/>
    </location>
</feature>
<feature type="transmembrane region" description="Helical" evidence="2">
    <location>
        <begin position="95"/>
        <end position="117"/>
    </location>
</feature>
<keyword evidence="2" id="KW-0472">Membrane</keyword>
<evidence type="ECO:0000313" key="4">
    <source>
        <dbReference type="Proteomes" id="UP000654075"/>
    </source>
</evidence>
<dbReference type="AlphaFoldDB" id="A0A813FZ59"/>
<organism evidence="3 4">
    <name type="scientific">Polarella glacialis</name>
    <name type="common">Dinoflagellate</name>
    <dbReference type="NCBI Taxonomy" id="89957"/>
    <lineage>
        <taxon>Eukaryota</taxon>
        <taxon>Sar</taxon>
        <taxon>Alveolata</taxon>
        <taxon>Dinophyceae</taxon>
        <taxon>Suessiales</taxon>
        <taxon>Suessiaceae</taxon>
        <taxon>Polarella</taxon>
    </lineage>
</organism>
<dbReference type="Proteomes" id="UP000654075">
    <property type="component" value="Unassembled WGS sequence"/>
</dbReference>
<keyword evidence="4" id="KW-1185">Reference proteome</keyword>
<proteinExistence type="predicted"/>
<gene>
    <name evidence="3" type="ORF">PGLA1383_LOCUS36586</name>
</gene>
<feature type="transmembrane region" description="Helical" evidence="2">
    <location>
        <begin position="229"/>
        <end position="251"/>
    </location>
</feature>
<dbReference type="EMBL" id="CAJNNV010026780">
    <property type="protein sequence ID" value="CAE8618993.1"/>
    <property type="molecule type" value="Genomic_DNA"/>
</dbReference>
<name>A0A813FZ59_POLGL</name>
<comment type="caution">
    <text evidence="3">The sequence shown here is derived from an EMBL/GenBank/DDBJ whole genome shotgun (WGS) entry which is preliminary data.</text>
</comment>
<feature type="transmembrane region" description="Helical" evidence="2">
    <location>
        <begin position="55"/>
        <end position="75"/>
    </location>
</feature>
<feature type="region of interest" description="Disordered" evidence="1">
    <location>
        <begin position="310"/>
        <end position="341"/>
    </location>
</feature>
<keyword evidence="2" id="KW-1133">Transmembrane helix</keyword>
<evidence type="ECO:0000256" key="2">
    <source>
        <dbReference type="SAM" id="Phobius"/>
    </source>
</evidence>
<evidence type="ECO:0000313" key="3">
    <source>
        <dbReference type="EMBL" id="CAE8618993.1"/>
    </source>
</evidence>
<reference evidence="3" key="1">
    <citation type="submission" date="2021-02" db="EMBL/GenBank/DDBJ databases">
        <authorList>
            <person name="Dougan E. K."/>
            <person name="Rhodes N."/>
            <person name="Thang M."/>
            <person name="Chan C."/>
        </authorList>
    </citation>
    <scope>NUCLEOTIDE SEQUENCE</scope>
</reference>
<evidence type="ECO:0000256" key="1">
    <source>
        <dbReference type="SAM" id="MobiDB-lite"/>
    </source>
</evidence>
<protein>
    <submittedName>
        <fullName evidence="3">Uncharacterized protein</fullName>
    </submittedName>
</protein>
<sequence>VFQVLQKHYACERHETWAKRECDKDLRAVRIDMINTVREEMRDQVRIVLSSLESLMLMAALVLTIGFGAVCEGTFPDAEVDGAVYEGVQQYIMEFYAIVAALTLVFPLGAMMLGIAIRIEAENALRSVTDDIQRHVRRALHQQWPLSGSSDECSPLSFKVKDEEGLRATMEDARVVHSLAQGLLKKVRYFHQLFPVARLLLGAGMLCAVLLCSTILGVILVHHFPSMPYLWQTYCGTVFVGTLSCAIFSFVTLRRIRRSSSATGFLCSVGSRSERGGGSATGFLSSPASSLQRSATGFLSSVVSRSERVGSRSERGEVGSRPARFHGVQGRSRRAYRGDSLREHLLGRHADSGYDDSG</sequence>